<keyword evidence="3" id="KW-1185">Reference proteome</keyword>
<protein>
    <recommendedName>
        <fullName evidence="4">HTH cro/C1-type domain-containing protein</fullName>
    </recommendedName>
</protein>
<evidence type="ECO:0000256" key="1">
    <source>
        <dbReference type="SAM" id="MobiDB-lite"/>
    </source>
</evidence>
<sequence>MIALLDILDCAMEDLIEPLPARPPDLDGNPDVDGNADADGGRD</sequence>
<dbReference type="Proteomes" id="UP001225356">
    <property type="component" value="Unassembled WGS sequence"/>
</dbReference>
<feature type="region of interest" description="Disordered" evidence="1">
    <location>
        <begin position="19"/>
        <end position="43"/>
    </location>
</feature>
<comment type="caution">
    <text evidence="2">The sequence shown here is derived from an EMBL/GenBank/DDBJ whole genome shotgun (WGS) entry which is preliminary data.</text>
</comment>
<dbReference type="EMBL" id="JAUSQU010000001">
    <property type="protein sequence ID" value="MDP9846294.1"/>
    <property type="molecule type" value="Genomic_DNA"/>
</dbReference>
<evidence type="ECO:0000313" key="3">
    <source>
        <dbReference type="Proteomes" id="UP001225356"/>
    </source>
</evidence>
<accession>A0ABT9QK33</accession>
<gene>
    <name evidence="2" type="ORF">J2853_005505</name>
</gene>
<organism evidence="2 3">
    <name type="scientific">Streptosporangium lutulentum</name>
    <dbReference type="NCBI Taxonomy" id="1461250"/>
    <lineage>
        <taxon>Bacteria</taxon>
        <taxon>Bacillati</taxon>
        <taxon>Actinomycetota</taxon>
        <taxon>Actinomycetes</taxon>
        <taxon>Streptosporangiales</taxon>
        <taxon>Streptosporangiaceae</taxon>
        <taxon>Streptosporangium</taxon>
    </lineage>
</organism>
<name>A0ABT9QK33_9ACTN</name>
<evidence type="ECO:0000313" key="2">
    <source>
        <dbReference type="EMBL" id="MDP9846294.1"/>
    </source>
</evidence>
<evidence type="ECO:0008006" key="4">
    <source>
        <dbReference type="Google" id="ProtNLM"/>
    </source>
</evidence>
<reference evidence="2 3" key="1">
    <citation type="submission" date="2023-07" db="EMBL/GenBank/DDBJ databases">
        <title>Sequencing the genomes of 1000 actinobacteria strains.</title>
        <authorList>
            <person name="Klenk H.-P."/>
        </authorList>
    </citation>
    <scope>NUCLEOTIDE SEQUENCE [LARGE SCALE GENOMIC DNA]</scope>
    <source>
        <strain evidence="2 3">DSM 46740</strain>
    </source>
</reference>
<proteinExistence type="predicted"/>